<reference evidence="3" key="1">
    <citation type="submission" date="2016-10" db="EMBL/GenBank/DDBJ databases">
        <authorList>
            <person name="Varghese N."/>
            <person name="Submissions S."/>
        </authorList>
    </citation>
    <scope>NUCLEOTIDE SEQUENCE [LARGE SCALE GENOMIC DNA]</scope>
    <source>
        <strain evidence="3">Gh-48</strain>
    </source>
</reference>
<evidence type="ECO:0000313" key="2">
    <source>
        <dbReference type="EMBL" id="SEN15464.1"/>
    </source>
</evidence>
<evidence type="ECO:0000313" key="3">
    <source>
        <dbReference type="Proteomes" id="UP000198942"/>
    </source>
</evidence>
<dbReference type="AlphaFoldDB" id="A0A1H8E8K9"/>
<dbReference type="EMBL" id="FOCL01000002">
    <property type="protein sequence ID" value="SEN15464.1"/>
    <property type="molecule type" value="Genomic_DNA"/>
</dbReference>
<protein>
    <submittedName>
        <fullName evidence="2">Uncharacterized protein</fullName>
    </submittedName>
</protein>
<proteinExistence type="predicted"/>
<gene>
    <name evidence="2" type="ORF">SAMN05192574_102611</name>
</gene>
<dbReference type="STRING" id="551995.SAMN05192574_102611"/>
<evidence type="ECO:0000256" key="1">
    <source>
        <dbReference type="SAM" id="MobiDB-lite"/>
    </source>
</evidence>
<organism evidence="2 3">
    <name type="scientific">Mucilaginibacter gossypiicola</name>
    <dbReference type="NCBI Taxonomy" id="551995"/>
    <lineage>
        <taxon>Bacteria</taxon>
        <taxon>Pseudomonadati</taxon>
        <taxon>Bacteroidota</taxon>
        <taxon>Sphingobacteriia</taxon>
        <taxon>Sphingobacteriales</taxon>
        <taxon>Sphingobacteriaceae</taxon>
        <taxon>Mucilaginibacter</taxon>
    </lineage>
</organism>
<name>A0A1H8E8K9_9SPHI</name>
<keyword evidence="3" id="KW-1185">Reference proteome</keyword>
<feature type="region of interest" description="Disordered" evidence="1">
    <location>
        <begin position="1"/>
        <end position="25"/>
    </location>
</feature>
<dbReference type="Proteomes" id="UP000198942">
    <property type="component" value="Unassembled WGS sequence"/>
</dbReference>
<accession>A0A1H8E8K9</accession>
<sequence>MRSFAATKTKNMSLRGGTTKQSHTIQSRDALATGLPRYARNDIGFNLALVCNERSIWVCVLNASPGDTIAKLR</sequence>